<accession>A0A0D2MVD6</accession>
<dbReference type="OMA" id="YPRERHT"/>
<dbReference type="STRING" id="945553.A0A0D2MVD6"/>
<dbReference type="EMBL" id="KN817522">
    <property type="protein sequence ID" value="KJA27963.1"/>
    <property type="molecule type" value="Genomic_DNA"/>
</dbReference>
<dbReference type="AlphaFoldDB" id="A0A0D2MVD6"/>
<feature type="region of interest" description="Disordered" evidence="1">
    <location>
        <begin position="175"/>
        <end position="218"/>
    </location>
</feature>
<protein>
    <submittedName>
        <fullName evidence="2">Uncharacterized protein</fullName>
    </submittedName>
</protein>
<keyword evidence="3" id="KW-1185">Reference proteome</keyword>
<organism evidence="2 3">
    <name type="scientific">Hypholoma sublateritium (strain FD-334 SS-4)</name>
    <dbReference type="NCBI Taxonomy" id="945553"/>
    <lineage>
        <taxon>Eukaryota</taxon>
        <taxon>Fungi</taxon>
        <taxon>Dikarya</taxon>
        <taxon>Basidiomycota</taxon>
        <taxon>Agaricomycotina</taxon>
        <taxon>Agaricomycetes</taxon>
        <taxon>Agaricomycetidae</taxon>
        <taxon>Agaricales</taxon>
        <taxon>Agaricineae</taxon>
        <taxon>Strophariaceae</taxon>
        <taxon>Hypholoma</taxon>
    </lineage>
</organism>
<feature type="region of interest" description="Disordered" evidence="1">
    <location>
        <begin position="111"/>
        <end position="136"/>
    </location>
</feature>
<dbReference type="OrthoDB" id="3168838at2759"/>
<proteinExistence type="predicted"/>
<feature type="region of interest" description="Disordered" evidence="1">
    <location>
        <begin position="470"/>
        <end position="573"/>
    </location>
</feature>
<evidence type="ECO:0000313" key="3">
    <source>
        <dbReference type="Proteomes" id="UP000054270"/>
    </source>
</evidence>
<feature type="region of interest" description="Disordered" evidence="1">
    <location>
        <begin position="607"/>
        <end position="645"/>
    </location>
</feature>
<reference evidence="3" key="1">
    <citation type="submission" date="2014-04" db="EMBL/GenBank/DDBJ databases">
        <title>Evolutionary Origins and Diversification of the Mycorrhizal Mutualists.</title>
        <authorList>
            <consortium name="DOE Joint Genome Institute"/>
            <consortium name="Mycorrhizal Genomics Consortium"/>
            <person name="Kohler A."/>
            <person name="Kuo A."/>
            <person name="Nagy L.G."/>
            <person name="Floudas D."/>
            <person name="Copeland A."/>
            <person name="Barry K.W."/>
            <person name="Cichocki N."/>
            <person name="Veneault-Fourrey C."/>
            <person name="LaButti K."/>
            <person name="Lindquist E.A."/>
            <person name="Lipzen A."/>
            <person name="Lundell T."/>
            <person name="Morin E."/>
            <person name="Murat C."/>
            <person name="Riley R."/>
            <person name="Ohm R."/>
            <person name="Sun H."/>
            <person name="Tunlid A."/>
            <person name="Henrissat B."/>
            <person name="Grigoriev I.V."/>
            <person name="Hibbett D.S."/>
            <person name="Martin F."/>
        </authorList>
    </citation>
    <scope>NUCLEOTIDE SEQUENCE [LARGE SCALE GENOMIC DNA]</scope>
    <source>
        <strain evidence="3">FD-334 SS-4</strain>
    </source>
</reference>
<evidence type="ECO:0000313" key="2">
    <source>
        <dbReference type="EMBL" id="KJA27963.1"/>
    </source>
</evidence>
<feature type="compositionally biased region" description="Basic residues" evidence="1">
    <location>
        <begin position="529"/>
        <end position="539"/>
    </location>
</feature>
<feature type="compositionally biased region" description="Low complexity" evidence="1">
    <location>
        <begin position="124"/>
        <end position="134"/>
    </location>
</feature>
<dbReference type="Proteomes" id="UP000054270">
    <property type="component" value="Unassembled WGS sequence"/>
</dbReference>
<evidence type="ECO:0000256" key="1">
    <source>
        <dbReference type="SAM" id="MobiDB-lite"/>
    </source>
</evidence>
<name>A0A0D2MVD6_HYPSF</name>
<feature type="non-terminal residue" evidence="2">
    <location>
        <position position="645"/>
    </location>
</feature>
<sequence>MGLLKRLLSLGSRKNKKERPPIVHNVPVPELPWAAVATPAADEEEHEAAVGRLLRSSSARFAESSELNYATLPPLPHPINNVIQTPASSAVSLASTTISQRGTYNVTVHKRWRTEAPPMPKTETTQNSQSTTTNKRASLLADDSRVLRLRSDPSVASLLELYDEHGKVAADAFSNDSPVRTLEPPKDGRAQVKRNGSTLRQLLGASPSLYSRDGDDSGEGDISWAERFLAESEATSSVSSLGLPTPVTPKFYTEPLKADISFTTDGDMSIGTIDNPAISSMEVEFNTTGDISQDLQDGDLSKQINNPYMSPSPSTPQRASQVFEFLTRKQSTTATNLDRTLPELPSCFSSPSEENANLNFHFNDPPPFTFAPTRISAIPASFADNTPKPSRTRPYSIALEKTPSAVGHYDADHEPHSTFSDDSHDPRYEPSAIRIHQDPPVETPAATQTKTNNIKIIMTGPTKVIVTAPTPSAAHDNVPTRIPRGPRALPSKASSGNVKRRRSALVEVSNASPTSPAPTFADPFAISAPRRKQPTHRRTSQSSVSSQTREERPASRTRTHAPSVGQHKENQLGLTVTAELPATPLRTHSGRVAGSRALLRSVVEQAMFRPPSPASRSTEMSPVGRQIMSDVRQQRMHAREAERER</sequence>
<gene>
    <name evidence="2" type="ORF">HYPSUDRAFT_107595</name>
</gene>